<evidence type="ECO:0000313" key="3">
    <source>
        <dbReference type="Proteomes" id="UP000182110"/>
    </source>
</evidence>
<accession>A0AAN2PF46</accession>
<protein>
    <submittedName>
        <fullName evidence="2">Pectate lyase superfamily protein</fullName>
    </submittedName>
</protein>
<dbReference type="AlphaFoldDB" id="A0AAN2PF46"/>
<keyword evidence="2" id="KW-0456">Lyase</keyword>
<sequence>MSKMRSEKVTDVNVNFPPTVSPNRSVTAGDVESMVTQVKADVEGQVSVVSAQLADTVIDLKSGGINVLSSGATGTGNIIDSNAISSALSLTTISSVQRVKIPDGTYLVNKTIVIPRGVHLELGQKAIIRPTSGDFNIFQLKPEARLTGGVVDLQNVNFTKAVYYLDAEDVFQFYGQSAVISDMNILNKVPTVKGAFTGTGIFCEAKTNMGFIDNVKFNNLTFINFDKVIHLRVDPILDEMFKTDPNVMAWVNANYFFQITAQNFKYGIYLEGKASVPRDVGGNMFDQCQFQAEETTEAIVYCEGAYNTFNLFMWDLHKMNDSKPAIQFAKSSRFNEIHTAMQLEITESWIDEGYMNKICSPGNYVTETRTLANRISTPYKGQFNGNQDDYLINGNLRGYTVTQTKGAAPTSGYLTDIFLPDTEEAPTWNMTGTSYENPIEIEIDCSSDPIVYAQYIGTVHPWDAIPEGLKVEGWTGTEWMWLHEVKGNQSNDFLISPPYSAVDFLHKIRISFYGSPKADKKVTLGRVVAHSSKGLGKSYIPQFVNTLPMTDKSGEVWNIGLNTDGTWDNMNNVKPSIIPALPGEKTMAGNQDDVLVGADKRHVLTSTGAAKTAGNLADMFSMKSEAFCRWTNPTTAAPIVLEIDFGTTPIQYMESVGLEFAWDEVPKNVKIERVLSSGGSYAQLINITTNASSTLHLPSRATNVYKLRFTISTPINANTLVRINRIFATSATTLGRAYVNTEADNKVFGDFEFGDTLKGIVMKSPDGGRWKASMSNTGTITWTKI</sequence>
<organism evidence="2 3">
    <name type="scientific">Peribacillus simplex</name>
    <dbReference type="NCBI Taxonomy" id="1478"/>
    <lineage>
        <taxon>Bacteria</taxon>
        <taxon>Bacillati</taxon>
        <taxon>Bacillota</taxon>
        <taxon>Bacilli</taxon>
        <taxon>Bacillales</taxon>
        <taxon>Bacillaceae</taxon>
        <taxon>Peribacillus</taxon>
    </lineage>
</organism>
<comment type="caution">
    <text evidence="2">The sequence shown here is derived from an EMBL/GenBank/DDBJ whole genome shotgun (WGS) entry which is preliminary data.</text>
</comment>
<dbReference type="Gene3D" id="2.160.20.10">
    <property type="entry name" value="Single-stranded right-handed beta-helix, Pectin lyase-like"/>
    <property type="match status" value="1"/>
</dbReference>
<evidence type="ECO:0000313" key="2">
    <source>
        <dbReference type="EMBL" id="CEG31457.1"/>
    </source>
</evidence>
<name>A0AAN2PF46_9BACI</name>
<evidence type="ECO:0000256" key="1">
    <source>
        <dbReference type="SAM" id="MobiDB-lite"/>
    </source>
</evidence>
<reference evidence="2 3" key="1">
    <citation type="journal article" date="2014" name="Genome Announc.">
        <title>Genome Sequence of Bacillus simplex Strain P558, Isolated from a Human Fecal Sample.</title>
        <authorList>
            <person name="Croce O."/>
            <person name="Hugon P."/>
            <person name="Lagier J.C."/>
            <person name="Bibi F."/>
            <person name="Robert C."/>
            <person name="Azhar E.I."/>
            <person name="Raoult D."/>
            <person name="Fournier P.E."/>
        </authorList>
    </citation>
    <scope>NUCLEOTIDE SEQUENCE [LARGE SCALE GENOMIC DNA]</scope>
    <source>
        <strain evidence="2 3">P558</strain>
    </source>
</reference>
<dbReference type="EMBL" id="CCXW01000001">
    <property type="protein sequence ID" value="CEG31457.1"/>
    <property type="molecule type" value="Genomic_DNA"/>
</dbReference>
<dbReference type="GO" id="GO:0016829">
    <property type="term" value="F:lyase activity"/>
    <property type="evidence" value="ECO:0007669"/>
    <property type="project" value="UniProtKB-KW"/>
</dbReference>
<keyword evidence="3" id="KW-1185">Reference proteome</keyword>
<dbReference type="InterPro" id="IPR011050">
    <property type="entry name" value="Pectin_lyase_fold/virulence"/>
</dbReference>
<feature type="region of interest" description="Disordered" evidence="1">
    <location>
        <begin position="1"/>
        <end position="25"/>
    </location>
</feature>
<dbReference type="InterPro" id="IPR012334">
    <property type="entry name" value="Pectin_lyas_fold"/>
</dbReference>
<dbReference type="SUPFAM" id="SSF51126">
    <property type="entry name" value="Pectin lyase-like"/>
    <property type="match status" value="1"/>
</dbReference>
<feature type="compositionally biased region" description="Polar residues" evidence="1">
    <location>
        <begin position="12"/>
        <end position="25"/>
    </location>
</feature>
<feature type="compositionally biased region" description="Basic and acidic residues" evidence="1">
    <location>
        <begin position="1"/>
        <end position="10"/>
    </location>
</feature>
<dbReference type="Proteomes" id="UP000182110">
    <property type="component" value="Unassembled WGS sequence"/>
</dbReference>
<gene>
    <name evidence="2" type="ORF">BN1180_01601</name>
</gene>
<proteinExistence type="predicted"/>